<evidence type="ECO:0000259" key="11">
    <source>
        <dbReference type="Pfam" id="PF01467"/>
    </source>
</evidence>
<keyword evidence="3 12" id="KW-0548">Nucleotidyltransferase</keyword>
<keyword evidence="5" id="KW-0067">ATP-binding</keyword>
<evidence type="ECO:0000259" key="10">
    <source>
        <dbReference type="Pfam" id="PF00294"/>
    </source>
</evidence>
<feature type="domain" description="Carbohydrate kinase PfkB" evidence="10">
    <location>
        <begin position="177"/>
        <end position="295"/>
    </location>
</feature>
<dbReference type="EMBL" id="JABBXF010000004">
    <property type="protein sequence ID" value="NVK76464.1"/>
    <property type="molecule type" value="Genomic_DNA"/>
</dbReference>
<evidence type="ECO:0000313" key="12">
    <source>
        <dbReference type="EMBL" id="NVK76464.1"/>
    </source>
</evidence>
<sequence length="468" mass="47833">MDDTHGTTPLVVVGDALLDRDLTGTAERLAPDAPVPVLDGCTEHLRPGGAALAAYLAARGGRPVTLVAALGTDPASLQVRALLEPLVTLVPLPLDGELPEKTRVMAGGRPVVRLDRGSGRASGTADAARRAVAGAAAVLVADYARGAADALRGELASRARGTTLVWDPHPRGGPPVPGTRLVTPTDEEARRFIGRNTGGDDLQTAARIAAELVRSWQAAGVAVTLGARGALLSDGDSPLLVPAAARYGGDACGAGDCFAATAAGLLGDGALPAEAVQGAVAAAGRYVAEGGASTAVRSPLPDEDRGPGADGTATDHDGIELARRVRAAGGTVVAAGGCFDLLHAGHVSMLQQARGIGDCLIVCLNSDTSVRRRKGPSRPVNPLPDRIRVLRALQCVDAVVAFDEDTPEQVVDRLRPHVWVKGGDYSVEQMPEAAQLSAWGGQAVLLPYVDGRSSTLLATRAAAGRRVP</sequence>
<dbReference type="Gene3D" id="3.40.1190.20">
    <property type="match status" value="1"/>
</dbReference>
<dbReference type="PANTHER" id="PTHR43793:SF2">
    <property type="entry name" value="BIFUNCTIONAL PROTEIN HLDE"/>
    <property type="match status" value="1"/>
</dbReference>
<dbReference type="InterPro" id="IPR011914">
    <property type="entry name" value="RfaE_dom_II"/>
</dbReference>
<dbReference type="GO" id="GO:0005524">
    <property type="term" value="F:ATP binding"/>
    <property type="evidence" value="ECO:0007669"/>
    <property type="project" value="UniProtKB-KW"/>
</dbReference>
<dbReference type="Pfam" id="PF00294">
    <property type="entry name" value="PfkB"/>
    <property type="match status" value="1"/>
</dbReference>
<keyword evidence="4" id="KW-0547">Nucleotide-binding</keyword>
<dbReference type="NCBIfam" id="TIGR02199">
    <property type="entry name" value="rfaE_dom_II"/>
    <property type="match status" value="1"/>
</dbReference>
<evidence type="ECO:0000256" key="6">
    <source>
        <dbReference type="ARBA" id="ARBA00023268"/>
    </source>
</evidence>
<keyword evidence="6" id="KW-0511">Multifunctional enzyme</keyword>
<feature type="region of interest" description="Disordered" evidence="9">
    <location>
        <begin position="293"/>
        <end position="315"/>
    </location>
</feature>
<dbReference type="GO" id="GO:0005975">
    <property type="term" value="P:carbohydrate metabolic process"/>
    <property type="evidence" value="ECO:0007669"/>
    <property type="project" value="InterPro"/>
</dbReference>
<comment type="caution">
    <text evidence="12">The sequence shown here is derived from an EMBL/GenBank/DDBJ whole genome shotgun (WGS) entry which is preliminary data.</text>
</comment>
<dbReference type="Gene3D" id="3.40.50.620">
    <property type="entry name" value="HUPs"/>
    <property type="match status" value="1"/>
</dbReference>
<name>A0A7Y7B0B6_STRMO</name>
<dbReference type="GO" id="GO:0016779">
    <property type="term" value="F:nucleotidyltransferase activity"/>
    <property type="evidence" value="ECO:0007669"/>
    <property type="project" value="UniProtKB-KW"/>
</dbReference>
<gene>
    <name evidence="12" type="primary">rfaE2</name>
    <name evidence="12" type="ORF">HG542_02185</name>
</gene>
<organism evidence="12 13">
    <name type="scientific">Streptomyces morookaense</name>
    <name type="common">Streptoverticillium morookaense</name>
    <dbReference type="NCBI Taxonomy" id="1970"/>
    <lineage>
        <taxon>Bacteria</taxon>
        <taxon>Bacillati</taxon>
        <taxon>Actinomycetota</taxon>
        <taxon>Actinomycetes</taxon>
        <taxon>Kitasatosporales</taxon>
        <taxon>Streptomycetaceae</taxon>
        <taxon>Streptomyces</taxon>
    </lineage>
</organism>
<comment type="catalytic activity">
    <reaction evidence="8">
        <text>D-glycero-beta-D-manno-heptose 1-phosphate + ATP + H(+) = ADP-D-glycero-beta-D-manno-heptose + diphosphate</text>
        <dbReference type="Rhea" id="RHEA:27465"/>
        <dbReference type="ChEBI" id="CHEBI:15378"/>
        <dbReference type="ChEBI" id="CHEBI:30616"/>
        <dbReference type="ChEBI" id="CHEBI:33019"/>
        <dbReference type="ChEBI" id="CHEBI:59967"/>
        <dbReference type="ChEBI" id="CHEBI:61593"/>
        <dbReference type="EC" id="2.7.7.70"/>
    </reaction>
</comment>
<dbReference type="Pfam" id="PF01467">
    <property type="entry name" value="CTP_transf_like"/>
    <property type="match status" value="1"/>
</dbReference>
<dbReference type="RefSeq" id="WP_171078263.1">
    <property type="nucleotide sequence ID" value="NZ_BNBU01000001.1"/>
</dbReference>
<dbReference type="PANTHER" id="PTHR43793">
    <property type="entry name" value="FAD SYNTHASE"/>
    <property type="match status" value="1"/>
</dbReference>
<protein>
    <recommendedName>
        <fullName evidence="1">D-glycero-beta-D-manno-heptose 1-phosphate adenylyltransferase</fullName>
        <ecNumber evidence="1">2.7.7.70</ecNumber>
    </recommendedName>
</protein>
<dbReference type="SUPFAM" id="SSF52374">
    <property type="entry name" value="Nucleotidylyl transferase"/>
    <property type="match status" value="1"/>
</dbReference>
<dbReference type="GO" id="GO:0016773">
    <property type="term" value="F:phosphotransferase activity, alcohol group as acceptor"/>
    <property type="evidence" value="ECO:0007669"/>
    <property type="project" value="InterPro"/>
</dbReference>
<keyword evidence="7" id="KW-0119">Carbohydrate metabolism</keyword>
<dbReference type="InterPro" id="IPR011611">
    <property type="entry name" value="PfkB_dom"/>
</dbReference>
<evidence type="ECO:0000256" key="3">
    <source>
        <dbReference type="ARBA" id="ARBA00022695"/>
    </source>
</evidence>
<evidence type="ECO:0000256" key="7">
    <source>
        <dbReference type="ARBA" id="ARBA00023277"/>
    </source>
</evidence>
<dbReference type="InterPro" id="IPR014729">
    <property type="entry name" value="Rossmann-like_a/b/a_fold"/>
</dbReference>
<evidence type="ECO:0000256" key="9">
    <source>
        <dbReference type="SAM" id="MobiDB-lite"/>
    </source>
</evidence>
<evidence type="ECO:0000256" key="1">
    <source>
        <dbReference type="ARBA" id="ARBA00012519"/>
    </source>
</evidence>
<evidence type="ECO:0000256" key="8">
    <source>
        <dbReference type="ARBA" id="ARBA00047428"/>
    </source>
</evidence>
<keyword evidence="2 12" id="KW-0808">Transferase</keyword>
<evidence type="ECO:0000256" key="5">
    <source>
        <dbReference type="ARBA" id="ARBA00022840"/>
    </source>
</evidence>
<dbReference type="InterPro" id="IPR050385">
    <property type="entry name" value="Archaeal_FAD_synthase"/>
</dbReference>
<dbReference type="SUPFAM" id="SSF53613">
    <property type="entry name" value="Ribokinase-like"/>
    <property type="match status" value="1"/>
</dbReference>
<proteinExistence type="predicted"/>
<reference evidence="12 13" key="1">
    <citation type="submission" date="2020-04" db="EMBL/GenBank/DDBJ databases">
        <title>Draft Genome Sequence of Streptomyces morookaense DSM 40503, an 8-azaguanine-producing strain.</title>
        <authorList>
            <person name="Qi J."/>
            <person name="Gao J.-M."/>
        </authorList>
    </citation>
    <scope>NUCLEOTIDE SEQUENCE [LARGE SCALE GENOMIC DNA]</scope>
    <source>
        <strain evidence="12 13">DSM 40503</strain>
    </source>
</reference>
<evidence type="ECO:0000256" key="4">
    <source>
        <dbReference type="ARBA" id="ARBA00022741"/>
    </source>
</evidence>
<evidence type="ECO:0000313" key="13">
    <source>
        <dbReference type="Proteomes" id="UP000587462"/>
    </source>
</evidence>
<dbReference type="InterPro" id="IPR004821">
    <property type="entry name" value="Cyt_trans-like"/>
</dbReference>
<dbReference type="AlphaFoldDB" id="A0A7Y7B0B6"/>
<dbReference type="NCBIfam" id="TIGR00125">
    <property type="entry name" value="cyt_tran_rel"/>
    <property type="match status" value="1"/>
</dbReference>
<feature type="compositionally biased region" description="Basic and acidic residues" evidence="9">
    <location>
        <begin position="300"/>
        <end position="315"/>
    </location>
</feature>
<dbReference type="InterPro" id="IPR029056">
    <property type="entry name" value="Ribokinase-like"/>
</dbReference>
<accession>A0A7Y7B0B6</accession>
<evidence type="ECO:0000256" key="2">
    <source>
        <dbReference type="ARBA" id="ARBA00022679"/>
    </source>
</evidence>
<keyword evidence="13" id="KW-1185">Reference proteome</keyword>
<dbReference type="Proteomes" id="UP000587462">
    <property type="component" value="Unassembled WGS sequence"/>
</dbReference>
<dbReference type="EC" id="2.7.7.70" evidence="1"/>
<feature type="domain" description="Cytidyltransferase-like" evidence="11">
    <location>
        <begin position="335"/>
        <end position="426"/>
    </location>
</feature>